<keyword evidence="6" id="KW-1185">Reference proteome</keyword>
<dbReference type="Pfam" id="PF07702">
    <property type="entry name" value="UTRA"/>
    <property type="match status" value="1"/>
</dbReference>
<dbReference type="PRINTS" id="PR00035">
    <property type="entry name" value="HTHGNTR"/>
</dbReference>
<evidence type="ECO:0000313" key="6">
    <source>
        <dbReference type="Proteomes" id="UP001595607"/>
    </source>
</evidence>
<evidence type="ECO:0000256" key="2">
    <source>
        <dbReference type="ARBA" id="ARBA00023125"/>
    </source>
</evidence>
<reference evidence="6" key="1">
    <citation type="journal article" date="2019" name="Int. J. Syst. Evol. Microbiol.">
        <title>The Global Catalogue of Microorganisms (GCM) 10K type strain sequencing project: providing services to taxonomists for standard genome sequencing and annotation.</title>
        <authorList>
            <consortium name="The Broad Institute Genomics Platform"/>
            <consortium name="The Broad Institute Genome Sequencing Center for Infectious Disease"/>
            <person name="Wu L."/>
            <person name="Ma J."/>
        </authorList>
    </citation>
    <scope>NUCLEOTIDE SEQUENCE [LARGE SCALE GENOMIC DNA]</scope>
    <source>
        <strain evidence="6">KCTC 22245</strain>
    </source>
</reference>
<comment type="caution">
    <text evidence="5">The sequence shown here is derived from an EMBL/GenBank/DDBJ whole genome shotgun (WGS) entry which is preliminary data.</text>
</comment>
<dbReference type="PANTHER" id="PTHR44846:SF17">
    <property type="entry name" value="GNTR-FAMILY TRANSCRIPTIONAL REGULATOR"/>
    <property type="match status" value="1"/>
</dbReference>
<gene>
    <name evidence="5" type="ORF">ACFONP_07375</name>
</gene>
<name>A0ABV7MCT2_9PROT</name>
<dbReference type="InterPro" id="IPR050679">
    <property type="entry name" value="Bact_HTH_transcr_reg"/>
</dbReference>
<dbReference type="InterPro" id="IPR036388">
    <property type="entry name" value="WH-like_DNA-bd_sf"/>
</dbReference>
<dbReference type="Gene3D" id="3.40.1410.10">
    <property type="entry name" value="Chorismate lyase-like"/>
    <property type="match status" value="1"/>
</dbReference>
<feature type="domain" description="HTH gntR-type" evidence="4">
    <location>
        <begin position="5"/>
        <end position="73"/>
    </location>
</feature>
<evidence type="ECO:0000256" key="3">
    <source>
        <dbReference type="ARBA" id="ARBA00023163"/>
    </source>
</evidence>
<dbReference type="PANTHER" id="PTHR44846">
    <property type="entry name" value="MANNOSYL-D-GLYCERATE TRANSPORT/METABOLISM SYSTEM REPRESSOR MNGR-RELATED"/>
    <property type="match status" value="1"/>
</dbReference>
<dbReference type="InterPro" id="IPR036390">
    <property type="entry name" value="WH_DNA-bd_sf"/>
</dbReference>
<dbReference type="SMART" id="SM00866">
    <property type="entry name" value="UTRA"/>
    <property type="match status" value="1"/>
</dbReference>
<keyword evidence="2" id="KW-0238">DNA-binding</keyword>
<dbReference type="SUPFAM" id="SSF64288">
    <property type="entry name" value="Chorismate lyase-like"/>
    <property type="match status" value="1"/>
</dbReference>
<dbReference type="RefSeq" id="WP_189570898.1">
    <property type="nucleotide sequence ID" value="NZ_BMXU01000001.1"/>
</dbReference>
<sequence length="235" mass="26086">MKRPLPLYRTLAASLRADITSGKFKPGDSFPTEMEICEIHSVSRHTAREALRILTDDGLIERRRGAGTVVVGERVAAFAQSINDFDSLLQYARDAHFQVTERCDAGSEILDRYGLTGDFIILEGIRRELDKPPQASVSILVRRDLAPDLADGAILEGSISERIEQQHGIPIARVTQRMEAVALDPKSAARLDLDPGTPALSAIRRFRDGSDEVILLSISLYPAGRFAYEMQLERR</sequence>
<dbReference type="CDD" id="cd07377">
    <property type="entry name" value="WHTH_GntR"/>
    <property type="match status" value="1"/>
</dbReference>
<keyword evidence="1" id="KW-0805">Transcription regulation</keyword>
<protein>
    <submittedName>
        <fullName evidence="5">GntR family transcriptional regulator</fullName>
    </submittedName>
</protein>
<dbReference type="Gene3D" id="1.10.10.10">
    <property type="entry name" value="Winged helix-like DNA-binding domain superfamily/Winged helix DNA-binding domain"/>
    <property type="match status" value="1"/>
</dbReference>
<accession>A0ABV7MCT2</accession>
<dbReference type="InterPro" id="IPR000524">
    <property type="entry name" value="Tscrpt_reg_HTH_GntR"/>
</dbReference>
<dbReference type="InterPro" id="IPR028978">
    <property type="entry name" value="Chorismate_lyase_/UTRA_dom_sf"/>
</dbReference>
<evidence type="ECO:0000259" key="4">
    <source>
        <dbReference type="PROSITE" id="PS50949"/>
    </source>
</evidence>
<proteinExistence type="predicted"/>
<dbReference type="Pfam" id="PF00392">
    <property type="entry name" value="GntR"/>
    <property type="match status" value="1"/>
</dbReference>
<keyword evidence="3" id="KW-0804">Transcription</keyword>
<dbReference type="PROSITE" id="PS50949">
    <property type="entry name" value="HTH_GNTR"/>
    <property type="match status" value="1"/>
</dbReference>
<dbReference type="Proteomes" id="UP001595607">
    <property type="component" value="Unassembled WGS sequence"/>
</dbReference>
<organism evidence="5 6">
    <name type="scientific">Parvularcula lutaonensis</name>
    <dbReference type="NCBI Taxonomy" id="491923"/>
    <lineage>
        <taxon>Bacteria</taxon>
        <taxon>Pseudomonadati</taxon>
        <taxon>Pseudomonadota</taxon>
        <taxon>Alphaproteobacteria</taxon>
        <taxon>Parvularculales</taxon>
        <taxon>Parvularculaceae</taxon>
        <taxon>Parvularcula</taxon>
    </lineage>
</organism>
<dbReference type="EMBL" id="JBHRVA010000002">
    <property type="protein sequence ID" value="MFC3302550.1"/>
    <property type="molecule type" value="Genomic_DNA"/>
</dbReference>
<evidence type="ECO:0000256" key="1">
    <source>
        <dbReference type="ARBA" id="ARBA00023015"/>
    </source>
</evidence>
<dbReference type="InterPro" id="IPR011663">
    <property type="entry name" value="UTRA"/>
</dbReference>
<dbReference type="SMART" id="SM00345">
    <property type="entry name" value="HTH_GNTR"/>
    <property type="match status" value="1"/>
</dbReference>
<evidence type="ECO:0000313" key="5">
    <source>
        <dbReference type="EMBL" id="MFC3302550.1"/>
    </source>
</evidence>
<dbReference type="SUPFAM" id="SSF46785">
    <property type="entry name" value="Winged helix' DNA-binding domain"/>
    <property type="match status" value="1"/>
</dbReference>